<feature type="chain" id="PRO_5013046661" description="phosphoserine phosphatase" evidence="12">
    <location>
        <begin position="27"/>
        <end position="436"/>
    </location>
</feature>
<keyword evidence="12" id="KW-0732">Signal</keyword>
<evidence type="ECO:0000256" key="9">
    <source>
        <dbReference type="ARBA" id="ARBA00023299"/>
    </source>
</evidence>
<evidence type="ECO:0000256" key="6">
    <source>
        <dbReference type="ARBA" id="ARBA00022723"/>
    </source>
</evidence>
<reference evidence="14" key="1">
    <citation type="submission" date="2017-02" db="EMBL/GenBank/DDBJ databases">
        <authorList>
            <person name="Varghese N."/>
            <person name="Submissions S."/>
        </authorList>
    </citation>
    <scope>NUCLEOTIDE SEQUENCE [LARGE SCALE GENOMIC DNA]</scope>
    <source>
        <strain evidence="14">DSM 23966</strain>
    </source>
</reference>
<dbReference type="RefSeq" id="WP_078817071.1">
    <property type="nucleotide sequence ID" value="NZ_FUYJ01000002.1"/>
</dbReference>
<sequence>MKNKITFKALLSVMVICLFFSIPVSAADIGKSASTSQVRDDQSIQVLDKGKWAPDTYRAVQNLIDKHGVGSPSYNPKRKPYAVFDWDHTSIMSDTQEALFLYQIDHLAFKLKPEEFYEMIKMNVPDGPFSDELQNLQGDAITLEEITEDLNRNYEYLYSNYEGMNGKESLEILRSTDQFKDFKAKMYFLYEAIGETYGIEIGYPWVLYLFVNMSTEEIQQLAEASNDYSLGAGMGSVTLRSPESMSGKTGIVEITYSTGLRLSSEISNLMHTFIENGIDVYVISASMEDVVEVFATNPKYGYNLPKENVFGMRLKKKDGIIQAKYEDNWPITAREGKVKIIEQFISKERGGYGPIFAAGDTHTDYEMLTAKDVKLGLIINRVKAGDIGKLSKIAVERMGKNNPKFILQGRNENTGLWIPTESTIKLGSNEEKLLAD</sequence>
<evidence type="ECO:0000256" key="8">
    <source>
        <dbReference type="ARBA" id="ARBA00022842"/>
    </source>
</evidence>
<evidence type="ECO:0000256" key="10">
    <source>
        <dbReference type="ARBA" id="ARBA00048138"/>
    </source>
</evidence>
<dbReference type="InterPro" id="IPR036412">
    <property type="entry name" value="HAD-like_sf"/>
</dbReference>
<gene>
    <name evidence="13" type="ORF">SAMN04244570_1414</name>
</gene>
<dbReference type="PANTHER" id="PTHR43344:SF2">
    <property type="entry name" value="PHOSPHOSERINE PHOSPHATASE"/>
    <property type="match status" value="1"/>
</dbReference>
<comment type="similarity">
    <text evidence="3">Belongs to the HAD-like hydrolase superfamily. SerB family.</text>
</comment>
<keyword evidence="7 13" id="KW-0378">Hydrolase</keyword>
<dbReference type="Proteomes" id="UP000190042">
    <property type="component" value="Unassembled WGS sequence"/>
</dbReference>
<organism evidence="13 14">
    <name type="scientific">Sporosarcina newyorkensis</name>
    <dbReference type="NCBI Taxonomy" id="759851"/>
    <lineage>
        <taxon>Bacteria</taxon>
        <taxon>Bacillati</taxon>
        <taxon>Bacillota</taxon>
        <taxon>Bacilli</taxon>
        <taxon>Bacillales</taxon>
        <taxon>Caryophanaceae</taxon>
        <taxon>Sporosarcina</taxon>
    </lineage>
</organism>
<evidence type="ECO:0000256" key="12">
    <source>
        <dbReference type="SAM" id="SignalP"/>
    </source>
</evidence>
<evidence type="ECO:0000256" key="5">
    <source>
        <dbReference type="ARBA" id="ARBA00022605"/>
    </source>
</evidence>
<dbReference type="EMBL" id="FUYJ01000002">
    <property type="protein sequence ID" value="SKA94368.1"/>
    <property type="molecule type" value="Genomic_DNA"/>
</dbReference>
<evidence type="ECO:0000256" key="2">
    <source>
        <dbReference type="ARBA" id="ARBA00005135"/>
    </source>
</evidence>
<dbReference type="GO" id="GO:0036424">
    <property type="term" value="F:L-phosphoserine phosphatase activity"/>
    <property type="evidence" value="ECO:0007669"/>
    <property type="project" value="TreeGrafter"/>
</dbReference>
<keyword evidence="9" id="KW-0718">Serine biosynthesis</keyword>
<keyword evidence="8" id="KW-0460">Magnesium</keyword>
<keyword evidence="5" id="KW-0028">Amino-acid biosynthesis</keyword>
<comment type="cofactor">
    <cofactor evidence="1">
        <name>Mg(2+)</name>
        <dbReference type="ChEBI" id="CHEBI:18420"/>
    </cofactor>
</comment>
<evidence type="ECO:0000256" key="4">
    <source>
        <dbReference type="ARBA" id="ARBA00012640"/>
    </source>
</evidence>
<evidence type="ECO:0000313" key="14">
    <source>
        <dbReference type="Proteomes" id="UP000190042"/>
    </source>
</evidence>
<keyword evidence="6" id="KW-0479">Metal-binding</keyword>
<dbReference type="GO" id="GO:0006564">
    <property type="term" value="P:L-serine biosynthetic process"/>
    <property type="evidence" value="ECO:0007669"/>
    <property type="project" value="UniProtKB-KW"/>
</dbReference>
<dbReference type="Gene3D" id="1.20.1440.320">
    <property type="match status" value="1"/>
</dbReference>
<evidence type="ECO:0000313" key="13">
    <source>
        <dbReference type="EMBL" id="SKA94368.1"/>
    </source>
</evidence>
<dbReference type="InterPro" id="IPR023214">
    <property type="entry name" value="HAD_sf"/>
</dbReference>
<evidence type="ECO:0000256" key="3">
    <source>
        <dbReference type="ARBA" id="ARBA00009184"/>
    </source>
</evidence>
<name>A0A1T4XYT2_9BACL</name>
<dbReference type="GO" id="GO:0000287">
    <property type="term" value="F:magnesium ion binding"/>
    <property type="evidence" value="ECO:0007669"/>
    <property type="project" value="TreeGrafter"/>
</dbReference>
<dbReference type="PANTHER" id="PTHR43344">
    <property type="entry name" value="PHOSPHOSERINE PHOSPHATASE"/>
    <property type="match status" value="1"/>
</dbReference>
<evidence type="ECO:0000256" key="7">
    <source>
        <dbReference type="ARBA" id="ARBA00022801"/>
    </source>
</evidence>
<accession>A0A1T4XYT2</accession>
<dbReference type="SUPFAM" id="SSF56784">
    <property type="entry name" value="HAD-like"/>
    <property type="match status" value="1"/>
</dbReference>
<keyword evidence="14" id="KW-1185">Reference proteome</keyword>
<proteinExistence type="inferred from homology"/>
<evidence type="ECO:0000256" key="1">
    <source>
        <dbReference type="ARBA" id="ARBA00001946"/>
    </source>
</evidence>
<feature type="signal peptide" evidence="12">
    <location>
        <begin position="1"/>
        <end position="26"/>
    </location>
</feature>
<dbReference type="GO" id="GO:0005737">
    <property type="term" value="C:cytoplasm"/>
    <property type="evidence" value="ECO:0007669"/>
    <property type="project" value="TreeGrafter"/>
</dbReference>
<comment type="pathway">
    <text evidence="2">Amino-acid biosynthesis; L-serine biosynthesis; L-serine from 3-phospho-D-glycerate: step 3/3.</text>
</comment>
<dbReference type="AlphaFoldDB" id="A0A1T4XYT2"/>
<dbReference type="EC" id="3.1.3.3" evidence="4"/>
<comment type="catalytic activity">
    <reaction evidence="10">
        <text>O-phospho-L-serine + H2O = L-serine + phosphate</text>
        <dbReference type="Rhea" id="RHEA:21208"/>
        <dbReference type="ChEBI" id="CHEBI:15377"/>
        <dbReference type="ChEBI" id="CHEBI:33384"/>
        <dbReference type="ChEBI" id="CHEBI:43474"/>
        <dbReference type="ChEBI" id="CHEBI:57524"/>
        <dbReference type="EC" id="3.1.3.3"/>
    </reaction>
</comment>
<dbReference type="Gene3D" id="3.40.50.1000">
    <property type="entry name" value="HAD superfamily/HAD-like"/>
    <property type="match status" value="1"/>
</dbReference>
<dbReference type="InterPro" id="IPR050582">
    <property type="entry name" value="HAD-like_SerB"/>
</dbReference>
<comment type="catalytic activity">
    <reaction evidence="11">
        <text>O-phospho-D-serine + H2O = D-serine + phosphate</text>
        <dbReference type="Rhea" id="RHEA:24873"/>
        <dbReference type="ChEBI" id="CHEBI:15377"/>
        <dbReference type="ChEBI" id="CHEBI:35247"/>
        <dbReference type="ChEBI" id="CHEBI:43474"/>
        <dbReference type="ChEBI" id="CHEBI:58680"/>
        <dbReference type="EC" id="3.1.3.3"/>
    </reaction>
</comment>
<protein>
    <recommendedName>
        <fullName evidence="4">phosphoserine phosphatase</fullName>
        <ecNumber evidence="4">3.1.3.3</ecNumber>
    </recommendedName>
</protein>
<evidence type="ECO:0000256" key="11">
    <source>
        <dbReference type="ARBA" id="ARBA00048523"/>
    </source>
</evidence>